<sequence>MSLRKPPLPRILLNNVSCMRNAQTILRNINVSVHDGSALVLTGANGAGKSTFLRMLAGFSRPSAGEILWNGHDITDSGVFQQYKLQLNWLSLKDAIKDKITVLDNVQWFELLEGKSGKAKEAIELMGLGRLMNEKARMLSMGQRKRLQLARVLAIDRPIWLLDEPSVALDSEGVKLLEYIISEHRKNGGIVFVATHLPIEIEDAMILRLPQRFPRRKTMVDLLD</sequence>
<keyword evidence="1" id="KW-0813">Transport</keyword>
<evidence type="ECO:0000259" key="7">
    <source>
        <dbReference type="PROSITE" id="PS50893"/>
    </source>
</evidence>
<dbReference type="FunCoup" id="A0A2G5E759">
    <property type="interactions" value="78"/>
</dbReference>
<evidence type="ECO:0000313" key="9">
    <source>
        <dbReference type="Proteomes" id="UP000230069"/>
    </source>
</evidence>
<dbReference type="SUPFAM" id="SSF52540">
    <property type="entry name" value="P-loop containing nucleoside triphosphate hydrolases"/>
    <property type="match status" value="1"/>
</dbReference>
<dbReference type="InterPro" id="IPR005895">
    <property type="entry name" value="ABC_transptr_haem_export_CcmA"/>
</dbReference>
<dbReference type="OrthoDB" id="66620at2759"/>
<dbReference type="GO" id="GO:0005524">
    <property type="term" value="F:ATP binding"/>
    <property type="evidence" value="ECO:0007669"/>
    <property type="project" value="UniProtKB-KW"/>
</dbReference>
<evidence type="ECO:0000256" key="3">
    <source>
        <dbReference type="ARBA" id="ARBA00022748"/>
    </source>
</evidence>
<evidence type="ECO:0000256" key="1">
    <source>
        <dbReference type="ARBA" id="ARBA00022448"/>
    </source>
</evidence>
<evidence type="ECO:0000256" key="4">
    <source>
        <dbReference type="ARBA" id="ARBA00022840"/>
    </source>
</evidence>
<dbReference type="STRING" id="218851.A0A2G5E759"/>
<feature type="domain" description="ABC transporter" evidence="7">
    <location>
        <begin position="11"/>
        <end position="222"/>
    </location>
</feature>
<organism evidence="8 9">
    <name type="scientific">Aquilegia coerulea</name>
    <name type="common">Rocky mountain columbine</name>
    <dbReference type="NCBI Taxonomy" id="218851"/>
    <lineage>
        <taxon>Eukaryota</taxon>
        <taxon>Viridiplantae</taxon>
        <taxon>Streptophyta</taxon>
        <taxon>Embryophyta</taxon>
        <taxon>Tracheophyta</taxon>
        <taxon>Spermatophyta</taxon>
        <taxon>Magnoliopsida</taxon>
        <taxon>Ranunculales</taxon>
        <taxon>Ranunculaceae</taxon>
        <taxon>Thalictroideae</taxon>
        <taxon>Aquilegia</taxon>
    </lineage>
</organism>
<dbReference type="GO" id="GO:0016887">
    <property type="term" value="F:ATP hydrolysis activity"/>
    <property type="evidence" value="ECO:0007669"/>
    <property type="project" value="InterPro"/>
</dbReference>
<keyword evidence="6" id="KW-0472">Membrane</keyword>
<dbReference type="InParanoid" id="A0A2G5E759"/>
<accession>A0A2G5E759</accession>
<dbReference type="GO" id="GO:0017004">
    <property type="term" value="P:cytochrome complex assembly"/>
    <property type="evidence" value="ECO:0007669"/>
    <property type="project" value="UniProtKB-KW"/>
</dbReference>
<dbReference type="Pfam" id="PF00005">
    <property type="entry name" value="ABC_tran"/>
    <property type="match status" value="1"/>
</dbReference>
<evidence type="ECO:0000256" key="5">
    <source>
        <dbReference type="ARBA" id="ARBA00022967"/>
    </source>
</evidence>
<dbReference type="NCBIfam" id="TIGR01189">
    <property type="entry name" value="ccmA"/>
    <property type="match status" value="1"/>
</dbReference>
<protein>
    <recommendedName>
        <fullName evidence="7">ABC transporter domain-containing protein</fullName>
    </recommendedName>
</protein>
<dbReference type="PANTHER" id="PTHR43499">
    <property type="entry name" value="ABC TRANSPORTER I FAMILY MEMBER 1"/>
    <property type="match status" value="1"/>
</dbReference>
<keyword evidence="4" id="KW-0067">ATP-binding</keyword>
<dbReference type="SMART" id="SM00382">
    <property type="entry name" value="AAA"/>
    <property type="match status" value="1"/>
</dbReference>
<evidence type="ECO:0000313" key="8">
    <source>
        <dbReference type="EMBL" id="PIA51531.1"/>
    </source>
</evidence>
<dbReference type="PROSITE" id="PS50893">
    <property type="entry name" value="ABC_TRANSPORTER_2"/>
    <property type="match status" value="1"/>
</dbReference>
<reference evidence="8 9" key="1">
    <citation type="submission" date="2017-09" db="EMBL/GenBank/DDBJ databases">
        <title>WGS assembly of Aquilegia coerulea Goldsmith.</title>
        <authorList>
            <person name="Hodges S."/>
            <person name="Kramer E."/>
            <person name="Nordborg M."/>
            <person name="Tomkins J."/>
            <person name="Borevitz J."/>
            <person name="Derieg N."/>
            <person name="Yan J."/>
            <person name="Mihaltcheva S."/>
            <person name="Hayes R.D."/>
            <person name="Rokhsar D."/>
        </authorList>
    </citation>
    <scope>NUCLEOTIDE SEQUENCE [LARGE SCALE GENOMIC DNA]</scope>
    <source>
        <strain evidence="9">cv. Goldsmith</strain>
    </source>
</reference>
<keyword evidence="5" id="KW-1278">Translocase</keyword>
<dbReference type="Proteomes" id="UP000230069">
    <property type="component" value="Unassembled WGS sequence"/>
</dbReference>
<evidence type="ECO:0000256" key="2">
    <source>
        <dbReference type="ARBA" id="ARBA00022741"/>
    </source>
</evidence>
<dbReference type="InterPro" id="IPR003439">
    <property type="entry name" value="ABC_transporter-like_ATP-bd"/>
</dbReference>
<proteinExistence type="predicted"/>
<dbReference type="Gene3D" id="3.40.50.300">
    <property type="entry name" value="P-loop containing nucleotide triphosphate hydrolases"/>
    <property type="match status" value="1"/>
</dbReference>
<evidence type="ECO:0000256" key="6">
    <source>
        <dbReference type="ARBA" id="ARBA00023136"/>
    </source>
</evidence>
<dbReference type="PANTHER" id="PTHR43499:SF1">
    <property type="entry name" value="ABC TRANSPORTER I FAMILY MEMBER 1"/>
    <property type="match status" value="1"/>
</dbReference>
<gene>
    <name evidence="8" type="ORF">AQUCO_01100411v1</name>
</gene>
<dbReference type="EMBL" id="KZ305028">
    <property type="protein sequence ID" value="PIA51531.1"/>
    <property type="molecule type" value="Genomic_DNA"/>
</dbReference>
<keyword evidence="3" id="KW-0201">Cytochrome c-type biogenesis</keyword>
<dbReference type="GO" id="GO:0022857">
    <property type="term" value="F:transmembrane transporter activity"/>
    <property type="evidence" value="ECO:0007669"/>
    <property type="project" value="InterPro"/>
</dbReference>
<dbReference type="InterPro" id="IPR027417">
    <property type="entry name" value="P-loop_NTPase"/>
</dbReference>
<dbReference type="InterPro" id="IPR003593">
    <property type="entry name" value="AAA+_ATPase"/>
</dbReference>
<dbReference type="AlphaFoldDB" id="A0A2G5E759"/>
<name>A0A2G5E759_AQUCA</name>
<keyword evidence="2" id="KW-0547">Nucleotide-binding</keyword>
<keyword evidence="9" id="KW-1185">Reference proteome</keyword>